<dbReference type="Proteomes" id="UP000033103">
    <property type="component" value="Chromosome"/>
</dbReference>
<dbReference type="HOGENOM" id="CLU_2720202_0_0_0"/>
<reference evidence="2 3" key="1">
    <citation type="journal article" date="2012" name="BMC Genomics">
        <title>Genomic sequence analysis and characterization of Sneathia amnii sp. nov.</title>
        <authorList>
            <consortium name="Vaginal Microbiome Consortium (additional members)"/>
            <person name="Harwich M.D.Jr."/>
            <person name="Serrano M.G."/>
            <person name="Fettweis J.M."/>
            <person name="Alves J.M."/>
            <person name="Reimers M.A."/>
            <person name="Buck G.A."/>
            <person name="Jefferson K.K."/>
        </authorList>
    </citation>
    <scope>NUCLEOTIDE SEQUENCE [LARGE SCALE GENOMIC DNA]</scope>
    <source>
        <strain evidence="2 3">SN35</strain>
    </source>
</reference>
<dbReference type="RefSeq" id="WP_046328564.1">
    <property type="nucleotide sequence ID" value="NZ_CP011280.1"/>
</dbReference>
<proteinExistence type="predicted"/>
<keyword evidence="1" id="KW-0472">Membrane</keyword>
<evidence type="ECO:0000313" key="2">
    <source>
        <dbReference type="EMBL" id="AKC95458.1"/>
    </source>
</evidence>
<feature type="transmembrane region" description="Helical" evidence="1">
    <location>
        <begin position="49"/>
        <end position="68"/>
    </location>
</feature>
<sequence length="72" mass="8266">MKKNKCIDIDKLIIRILSLALFVAIVIYMKNDPETIPANAKDYITDRGFIGFVGMSILLLINITKRHLYIEL</sequence>
<feature type="transmembrane region" description="Helical" evidence="1">
    <location>
        <begin position="12"/>
        <end position="29"/>
    </location>
</feature>
<dbReference type="AlphaFoldDB" id="A0A0E3UUP2"/>
<keyword evidence="3" id="KW-1185">Reference proteome</keyword>
<dbReference type="STRING" id="187101.VC03_02755"/>
<dbReference type="KEGG" id="sns:VC03_02755"/>
<keyword evidence="1" id="KW-0812">Transmembrane</keyword>
<dbReference type="PATRIC" id="fig|1069640.6.peg.534"/>
<accession>A0A0E3UUP2</accession>
<name>A0A0E3UUP2_9FUSO</name>
<keyword evidence="1" id="KW-1133">Transmembrane helix</keyword>
<dbReference type="EMBL" id="CP011280">
    <property type="protein sequence ID" value="AKC95458.1"/>
    <property type="molecule type" value="Genomic_DNA"/>
</dbReference>
<organism evidence="2 3">
    <name type="scientific">Sneathia vaginalis</name>
    <dbReference type="NCBI Taxonomy" id="187101"/>
    <lineage>
        <taxon>Bacteria</taxon>
        <taxon>Fusobacteriati</taxon>
        <taxon>Fusobacteriota</taxon>
        <taxon>Fusobacteriia</taxon>
        <taxon>Fusobacteriales</taxon>
        <taxon>Leptotrichiaceae</taxon>
        <taxon>Sneathia</taxon>
    </lineage>
</organism>
<evidence type="ECO:0000256" key="1">
    <source>
        <dbReference type="SAM" id="Phobius"/>
    </source>
</evidence>
<protein>
    <submittedName>
        <fullName evidence="2">Uncharacterized protein</fullName>
    </submittedName>
</protein>
<gene>
    <name evidence="2" type="ORF">VC03_02755</name>
</gene>
<evidence type="ECO:0000313" key="3">
    <source>
        <dbReference type="Proteomes" id="UP000033103"/>
    </source>
</evidence>